<dbReference type="AlphaFoldDB" id="A0A6J5F2X2"/>
<keyword evidence="1" id="KW-0805">Transcription regulation</keyword>
<dbReference type="PANTHER" id="PTHR47506:SF7">
    <property type="entry name" value="TRANSCRIPTIONAL REGULATORY PROTEIN"/>
    <property type="match status" value="1"/>
</dbReference>
<dbReference type="RefSeq" id="WP_175115206.1">
    <property type="nucleotide sequence ID" value="NZ_CADIKF010000083.1"/>
</dbReference>
<dbReference type="EMBL" id="CADIKF010000083">
    <property type="protein sequence ID" value="CAB3771665.1"/>
    <property type="molecule type" value="Genomic_DNA"/>
</dbReference>
<proteinExistence type="predicted"/>
<evidence type="ECO:0000256" key="3">
    <source>
        <dbReference type="ARBA" id="ARBA00023163"/>
    </source>
</evidence>
<reference evidence="6 7" key="1">
    <citation type="submission" date="2020-04" db="EMBL/GenBank/DDBJ databases">
        <authorList>
            <person name="De Canck E."/>
        </authorList>
    </citation>
    <scope>NUCLEOTIDE SEQUENCE [LARGE SCALE GENOMIC DNA]</scope>
    <source>
        <strain evidence="6 7">LMG 29739</strain>
    </source>
</reference>
<evidence type="ECO:0000259" key="5">
    <source>
        <dbReference type="PROSITE" id="PS50977"/>
    </source>
</evidence>
<dbReference type="PANTHER" id="PTHR47506">
    <property type="entry name" value="TRANSCRIPTIONAL REGULATORY PROTEIN"/>
    <property type="match status" value="1"/>
</dbReference>
<dbReference type="SUPFAM" id="SSF46689">
    <property type="entry name" value="Homeodomain-like"/>
    <property type="match status" value="1"/>
</dbReference>
<dbReference type="InterPro" id="IPR001647">
    <property type="entry name" value="HTH_TetR"/>
</dbReference>
<gene>
    <name evidence="6" type="ORF">LMG29739_06082</name>
</gene>
<dbReference type="GO" id="GO:0003677">
    <property type="term" value="F:DNA binding"/>
    <property type="evidence" value="ECO:0007669"/>
    <property type="project" value="UniProtKB-UniRule"/>
</dbReference>
<feature type="DNA-binding region" description="H-T-H motif" evidence="4">
    <location>
        <begin position="32"/>
        <end position="51"/>
    </location>
</feature>
<dbReference type="InterPro" id="IPR036271">
    <property type="entry name" value="Tet_transcr_reg_TetR-rel_C_sf"/>
</dbReference>
<dbReference type="PRINTS" id="PR00455">
    <property type="entry name" value="HTHTETR"/>
</dbReference>
<evidence type="ECO:0000313" key="6">
    <source>
        <dbReference type="EMBL" id="CAB3771665.1"/>
    </source>
</evidence>
<evidence type="ECO:0000256" key="2">
    <source>
        <dbReference type="ARBA" id="ARBA00023125"/>
    </source>
</evidence>
<dbReference type="InterPro" id="IPR009057">
    <property type="entry name" value="Homeodomain-like_sf"/>
</dbReference>
<evidence type="ECO:0000256" key="1">
    <source>
        <dbReference type="ARBA" id="ARBA00023015"/>
    </source>
</evidence>
<dbReference type="Gene3D" id="1.10.357.10">
    <property type="entry name" value="Tetracycline Repressor, domain 2"/>
    <property type="match status" value="1"/>
</dbReference>
<accession>A0A6J5F2X2</accession>
<name>A0A6J5F2X2_9BURK</name>
<keyword evidence="7" id="KW-1185">Reference proteome</keyword>
<keyword evidence="2 4" id="KW-0238">DNA-binding</keyword>
<sequence length="196" mass="21261">MKISQDRLVENRRRLLAAATRLMRESGCQTVGVADVTRAAGLTHGAFYNHFSSKEDLIEQVFAHAMLQSGARGFVPDDGIEAFAREYLTPEHRDDTGGGCSYAALAAEASRLSPGVREAVGTALGGLIERLSRAVPGRSKVERRRVAIHRWSAMVGALILARAVDDAALSDEILTSVLISLDHPKRGRRAGTDNRR</sequence>
<keyword evidence="3" id="KW-0804">Transcription</keyword>
<feature type="domain" description="HTH tetR-type" evidence="5">
    <location>
        <begin position="9"/>
        <end position="69"/>
    </location>
</feature>
<evidence type="ECO:0000313" key="7">
    <source>
        <dbReference type="Proteomes" id="UP000494329"/>
    </source>
</evidence>
<protein>
    <recommendedName>
        <fullName evidence="5">HTH tetR-type domain-containing protein</fullName>
    </recommendedName>
</protein>
<dbReference type="SUPFAM" id="SSF48498">
    <property type="entry name" value="Tetracyclin repressor-like, C-terminal domain"/>
    <property type="match status" value="1"/>
</dbReference>
<organism evidence="6 7">
    <name type="scientific">Paraburkholderia solisilvae</name>
    <dbReference type="NCBI Taxonomy" id="624376"/>
    <lineage>
        <taxon>Bacteria</taxon>
        <taxon>Pseudomonadati</taxon>
        <taxon>Pseudomonadota</taxon>
        <taxon>Betaproteobacteria</taxon>
        <taxon>Burkholderiales</taxon>
        <taxon>Burkholderiaceae</taxon>
        <taxon>Paraburkholderia</taxon>
    </lineage>
</organism>
<dbReference type="Gene3D" id="1.10.10.60">
    <property type="entry name" value="Homeodomain-like"/>
    <property type="match status" value="1"/>
</dbReference>
<evidence type="ECO:0000256" key="4">
    <source>
        <dbReference type="PROSITE-ProRule" id="PRU00335"/>
    </source>
</evidence>
<dbReference type="PROSITE" id="PS50977">
    <property type="entry name" value="HTH_TETR_2"/>
    <property type="match status" value="1"/>
</dbReference>
<dbReference type="Proteomes" id="UP000494329">
    <property type="component" value="Unassembled WGS sequence"/>
</dbReference>
<dbReference type="Pfam" id="PF00440">
    <property type="entry name" value="TetR_N"/>
    <property type="match status" value="1"/>
</dbReference>